<evidence type="ECO:0000259" key="1">
    <source>
        <dbReference type="Pfam" id="PF14606"/>
    </source>
</evidence>
<dbReference type="InterPro" id="IPR013830">
    <property type="entry name" value="SGNH_hydro"/>
</dbReference>
<dbReference type="GO" id="GO:0016787">
    <property type="term" value="F:hydrolase activity"/>
    <property type="evidence" value="ECO:0007669"/>
    <property type="project" value="UniProtKB-KW"/>
</dbReference>
<dbReference type="InterPro" id="IPR006311">
    <property type="entry name" value="TAT_signal"/>
</dbReference>
<dbReference type="Proteomes" id="UP001223978">
    <property type="component" value="Unassembled WGS sequence"/>
</dbReference>
<dbReference type="InterPro" id="IPR032740">
    <property type="entry name" value="GxDLY"/>
</dbReference>
<feature type="domain" description="SGNH hydrolase-type esterase" evidence="1">
    <location>
        <begin position="207"/>
        <end position="383"/>
    </location>
</feature>
<feature type="domain" description="SGNH hydrolase-type esterase N-terminal" evidence="2">
    <location>
        <begin position="55"/>
        <end position="198"/>
    </location>
</feature>
<proteinExistence type="predicted"/>
<gene>
    <name evidence="3" type="ORF">QIS96_14785</name>
</gene>
<evidence type="ECO:0000259" key="2">
    <source>
        <dbReference type="Pfam" id="PF14607"/>
    </source>
</evidence>
<accession>A0ABT6SA61</accession>
<dbReference type="SUPFAM" id="SSF52266">
    <property type="entry name" value="SGNH hydrolase"/>
    <property type="match status" value="1"/>
</dbReference>
<dbReference type="InterPro" id="IPR051532">
    <property type="entry name" value="Ester_Hydrolysis_Enzymes"/>
</dbReference>
<dbReference type="PANTHER" id="PTHR30383">
    <property type="entry name" value="THIOESTERASE 1/PROTEASE 1/LYSOPHOSPHOLIPASE L1"/>
    <property type="match status" value="1"/>
</dbReference>
<sequence>MAQQGLNRKQVLGLAALGAGALAFRPGLGVAAAAAPVASAAPVTRAGPRTENGVAWWDVAEWGVEGKGWSDTARFYDRLPARAEQTVRPVVWELSRNAAGMQVRFATDSPSVHARYVLRSSRLALPHMPATGVSGIDLYAQDAAGRLRWAGVTKPASTSVTERLLNGADPGMRQYTAYLPLYNGVESLEIGVEAGAAFRPVAPRTRRPVVFYGSSIAQGACASRPGMAFPAVLGRRLDVPTVNLGFSGNAFMEPEVGDLLAELDPSVYVVDCLPNMTPDLVAERAEPLIRRLREARPDTPIVMVEDRTYANAWLVGALRARHEGSRAAYREAYRRLRTSGVKGLSYLEGEGLLGDDDEATTDGSHPSDLGMARYADAYTQVLRRLL</sequence>
<evidence type="ECO:0000313" key="4">
    <source>
        <dbReference type="Proteomes" id="UP001223978"/>
    </source>
</evidence>
<dbReference type="Pfam" id="PF14606">
    <property type="entry name" value="Lipase_GDSL_3"/>
    <property type="match status" value="1"/>
</dbReference>
<evidence type="ECO:0000313" key="3">
    <source>
        <dbReference type="EMBL" id="MDI3405078.1"/>
    </source>
</evidence>
<dbReference type="Gene3D" id="2.60.120.260">
    <property type="entry name" value="Galactose-binding domain-like"/>
    <property type="match status" value="1"/>
</dbReference>
<dbReference type="PROSITE" id="PS51318">
    <property type="entry name" value="TAT"/>
    <property type="match status" value="1"/>
</dbReference>
<reference evidence="3 4" key="1">
    <citation type="submission" date="2023-05" db="EMBL/GenBank/DDBJ databases">
        <title>Draft genome sequence of Streptomyces sp. B-S-A6 isolated from a cave soil in Thailand.</title>
        <authorList>
            <person name="Chamroensaksri N."/>
            <person name="Muangham S."/>
        </authorList>
    </citation>
    <scope>NUCLEOTIDE SEQUENCE [LARGE SCALE GENOMIC DNA]</scope>
    <source>
        <strain evidence="3 4">B-S-A6</strain>
    </source>
</reference>
<dbReference type="EMBL" id="JASCIQ010000013">
    <property type="protein sequence ID" value="MDI3405078.1"/>
    <property type="molecule type" value="Genomic_DNA"/>
</dbReference>
<keyword evidence="3" id="KW-0378">Hydrolase</keyword>
<dbReference type="CDD" id="cd01844">
    <property type="entry name" value="SGNH_hydrolase_like_6"/>
    <property type="match status" value="1"/>
</dbReference>
<dbReference type="InterPro" id="IPR036514">
    <property type="entry name" value="SGNH_hydro_sf"/>
</dbReference>
<name>A0ABT6SA61_9ACTN</name>
<dbReference type="Pfam" id="PF14607">
    <property type="entry name" value="GxDLY"/>
    <property type="match status" value="1"/>
</dbReference>
<dbReference type="PANTHER" id="PTHR30383:SF29">
    <property type="entry name" value="SGNH HYDROLASE-TYPE ESTERASE DOMAIN-CONTAINING PROTEIN"/>
    <property type="match status" value="1"/>
</dbReference>
<comment type="caution">
    <text evidence="3">The sequence shown here is derived from an EMBL/GenBank/DDBJ whole genome shotgun (WGS) entry which is preliminary data.</text>
</comment>
<dbReference type="RefSeq" id="WP_282543016.1">
    <property type="nucleotide sequence ID" value="NZ_JASCIQ010000013.1"/>
</dbReference>
<dbReference type="Gene3D" id="3.40.50.1110">
    <property type="entry name" value="SGNH hydrolase"/>
    <property type="match status" value="1"/>
</dbReference>
<protein>
    <submittedName>
        <fullName evidence="3">SGNH/GDSL hydrolase family protein</fullName>
    </submittedName>
</protein>
<organism evidence="3 4">
    <name type="scientific">Streptomyces cavernicola</name>
    <dbReference type="NCBI Taxonomy" id="3043613"/>
    <lineage>
        <taxon>Bacteria</taxon>
        <taxon>Bacillati</taxon>
        <taxon>Actinomycetota</taxon>
        <taxon>Actinomycetes</taxon>
        <taxon>Kitasatosporales</taxon>
        <taxon>Streptomycetaceae</taxon>
        <taxon>Streptomyces</taxon>
    </lineage>
</organism>
<keyword evidence="4" id="KW-1185">Reference proteome</keyword>